<name>A0ABY4QFZ3_9STAP</name>
<reference evidence="1" key="1">
    <citation type="submission" date="2022-03" db="EMBL/GenBank/DDBJ databases">
        <title>Complete Genome Sequence of Staphylococcus edaphicus strain CCM 8731.</title>
        <authorList>
            <person name="Rimmer C.O."/>
            <person name="Thomas J.C."/>
        </authorList>
    </citation>
    <scope>NUCLEOTIDE SEQUENCE</scope>
    <source>
        <strain evidence="1">CCM 8731</strain>
    </source>
</reference>
<dbReference type="EMBL" id="CP093217">
    <property type="protein sequence ID" value="UQW82463.1"/>
    <property type="molecule type" value="Genomic_DNA"/>
</dbReference>
<evidence type="ECO:0000313" key="1">
    <source>
        <dbReference type="EMBL" id="UQW82463.1"/>
    </source>
</evidence>
<dbReference type="RefSeq" id="WP_161940531.1">
    <property type="nucleotide sequence ID" value="NZ_CP093217.1"/>
</dbReference>
<sequence length="51" mass="5951">MDIIDAIYKGFRNIESDLNMNRAVFKKDTLLIISTIVWATHKIERAIQSKE</sequence>
<dbReference type="Proteomes" id="UP001056588">
    <property type="component" value="Chromosome"/>
</dbReference>
<organism evidence="1 2">
    <name type="scientific">Staphylococcus edaphicus</name>
    <dbReference type="NCBI Taxonomy" id="1955013"/>
    <lineage>
        <taxon>Bacteria</taxon>
        <taxon>Bacillati</taxon>
        <taxon>Bacillota</taxon>
        <taxon>Bacilli</taxon>
        <taxon>Bacillales</taxon>
        <taxon>Staphylococcaceae</taxon>
        <taxon>Staphylococcus</taxon>
    </lineage>
</organism>
<gene>
    <name evidence="1" type="ORF">MNY58_05205</name>
</gene>
<accession>A0ABY4QFZ3</accession>
<keyword evidence="2" id="KW-1185">Reference proteome</keyword>
<proteinExistence type="predicted"/>
<protein>
    <recommendedName>
        <fullName evidence="3">Transposase</fullName>
    </recommendedName>
</protein>
<evidence type="ECO:0000313" key="2">
    <source>
        <dbReference type="Proteomes" id="UP001056588"/>
    </source>
</evidence>
<evidence type="ECO:0008006" key="3">
    <source>
        <dbReference type="Google" id="ProtNLM"/>
    </source>
</evidence>